<dbReference type="OrthoDB" id="637806at2759"/>
<sequence>MEYDAMNEPFRGSRAPQCSERISSPSSGPPSLSSLHRHFLYSTAATATPPARFVAKDYLVASCGLTPAQACRASKYIGHLKSPENPDAVRAFLAGISVSQAHATAAIARDSRLLTWKISRLTFYLSFLGSYDKVHAALRRNPFLLCQDIQNVVKPNMEFLLRCGLTDSDLARLFYRTRLLTMVPERVEELVVRAEKLGVPRNSVVFTSALEITCGLTLEKLSAKINVLRQALGCSEAETLVCRWPDILALSEDNLVRTVEFLKVEVGLEPSYIVRRPGLLLCSLQRQMPRHYVIKVLKAKGLVKKDTDFFSVVRLNEKRFVEKFLDCHKESVPGLAGVYAAVCAGQVPVETEL</sequence>
<evidence type="ECO:0000313" key="5">
    <source>
        <dbReference type="EMBL" id="KAF8729912.1"/>
    </source>
</evidence>
<dbReference type="FunFam" id="1.25.70.10:FF:000001">
    <property type="entry name" value="Mitochondrial transcription termination factor-like"/>
    <property type="match status" value="1"/>
</dbReference>
<dbReference type="Gene3D" id="1.25.70.10">
    <property type="entry name" value="Transcription termination factor 3, mitochondrial"/>
    <property type="match status" value="1"/>
</dbReference>
<comment type="similarity">
    <text evidence="1">Belongs to the mTERF family.</text>
</comment>
<keyword evidence="2" id="KW-0805">Transcription regulation</keyword>
<comment type="caution">
    <text evidence="5">The sequence shown here is derived from an EMBL/GenBank/DDBJ whole genome shotgun (WGS) entry which is preliminary data.</text>
</comment>
<dbReference type="SMART" id="SM00733">
    <property type="entry name" value="Mterf"/>
    <property type="match status" value="3"/>
</dbReference>
<dbReference type="PANTHER" id="PTHR13068">
    <property type="entry name" value="CGI-12 PROTEIN-RELATED"/>
    <property type="match status" value="1"/>
</dbReference>
<evidence type="ECO:0000313" key="6">
    <source>
        <dbReference type="Proteomes" id="UP000636709"/>
    </source>
</evidence>
<dbReference type="InterPro" id="IPR038538">
    <property type="entry name" value="MTERF_sf"/>
</dbReference>
<dbReference type="InterPro" id="IPR003690">
    <property type="entry name" value="MTERF"/>
</dbReference>
<dbReference type="Pfam" id="PF02536">
    <property type="entry name" value="mTERF"/>
    <property type="match status" value="1"/>
</dbReference>
<reference evidence="5" key="1">
    <citation type="submission" date="2020-07" db="EMBL/GenBank/DDBJ databases">
        <title>Genome sequence and genetic diversity analysis of an under-domesticated orphan crop, white fonio (Digitaria exilis).</title>
        <authorList>
            <person name="Bennetzen J.L."/>
            <person name="Chen S."/>
            <person name="Ma X."/>
            <person name="Wang X."/>
            <person name="Yssel A.E.J."/>
            <person name="Chaluvadi S.R."/>
            <person name="Johnson M."/>
            <person name="Gangashetty P."/>
            <person name="Hamidou F."/>
            <person name="Sanogo M.D."/>
            <person name="Zwaenepoel A."/>
            <person name="Wallace J."/>
            <person name="Van De Peer Y."/>
            <person name="Van Deynze A."/>
        </authorList>
    </citation>
    <scope>NUCLEOTIDE SEQUENCE</scope>
    <source>
        <tissue evidence="5">Leaves</tissue>
    </source>
</reference>
<organism evidence="5 6">
    <name type="scientific">Digitaria exilis</name>
    <dbReference type="NCBI Taxonomy" id="1010633"/>
    <lineage>
        <taxon>Eukaryota</taxon>
        <taxon>Viridiplantae</taxon>
        <taxon>Streptophyta</taxon>
        <taxon>Embryophyta</taxon>
        <taxon>Tracheophyta</taxon>
        <taxon>Spermatophyta</taxon>
        <taxon>Magnoliopsida</taxon>
        <taxon>Liliopsida</taxon>
        <taxon>Poales</taxon>
        <taxon>Poaceae</taxon>
        <taxon>PACMAD clade</taxon>
        <taxon>Panicoideae</taxon>
        <taxon>Panicodae</taxon>
        <taxon>Paniceae</taxon>
        <taxon>Anthephorinae</taxon>
        <taxon>Digitaria</taxon>
    </lineage>
</organism>
<keyword evidence="6" id="KW-1185">Reference proteome</keyword>
<evidence type="ECO:0000256" key="2">
    <source>
        <dbReference type="ARBA" id="ARBA00022472"/>
    </source>
</evidence>
<dbReference type="GO" id="GO:0003676">
    <property type="term" value="F:nucleic acid binding"/>
    <property type="evidence" value="ECO:0007669"/>
    <property type="project" value="InterPro"/>
</dbReference>
<name>A0A835KG26_9POAL</name>
<dbReference type="AlphaFoldDB" id="A0A835KG26"/>
<keyword evidence="2" id="KW-0806">Transcription termination</keyword>
<keyword evidence="3" id="KW-0809">Transit peptide</keyword>
<keyword evidence="2" id="KW-0804">Transcription</keyword>
<evidence type="ECO:0000256" key="3">
    <source>
        <dbReference type="ARBA" id="ARBA00022946"/>
    </source>
</evidence>
<evidence type="ECO:0000256" key="4">
    <source>
        <dbReference type="SAM" id="MobiDB-lite"/>
    </source>
</evidence>
<proteinExistence type="inferred from homology"/>
<feature type="region of interest" description="Disordered" evidence="4">
    <location>
        <begin position="1"/>
        <end position="30"/>
    </location>
</feature>
<gene>
    <name evidence="5" type="ORF">HU200_017374</name>
</gene>
<protein>
    <submittedName>
        <fullName evidence="5">Uncharacterized protein</fullName>
    </submittedName>
</protein>
<dbReference type="Proteomes" id="UP000636709">
    <property type="component" value="Unassembled WGS sequence"/>
</dbReference>
<dbReference type="PANTHER" id="PTHR13068:SF39">
    <property type="entry name" value="OS02G0749900 PROTEIN"/>
    <property type="match status" value="1"/>
</dbReference>
<evidence type="ECO:0000256" key="1">
    <source>
        <dbReference type="ARBA" id="ARBA00007692"/>
    </source>
</evidence>
<accession>A0A835KG26</accession>
<dbReference type="GO" id="GO:0006353">
    <property type="term" value="P:DNA-templated transcription termination"/>
    <property type="evidence" value="ECO:0007669"/>
    <property type="project" value="UniProtKB-KW"/>
</dbReference>
<dbReference type="EMBL" id="JACEFO010001622">
    <property type="protein sequence ID" value="KAF8729912.1"/>
    <property type="molecule type" value="Genomic_DNA"/>
</dbReference>